<accession>A0A3P3UGW5</accession>
<dbReference type="Pfam" id="PF06685">
    <property type="entry name" value="DUF1186"/>
    <property type="match status" value="1"/>
</dbReference>
<dbReference type="Proteomes" id="UP000267017">
    <property type="component" value="Unassembled WGS sequence"/>
</dbReference>
<protein>
    <submittedName>
        <fullName evidence="1">DUF1186 domain-containing protein</fullName>
    </submittedName>
</protein>
<name>A0A3P3UGW5_9BACL</name>
<reference evidence="1 2" key="1">
    <citation type="submission" date="2018-11" db="EMBL/GenBank/DDBJ databases">
        <title>Genome sequencing of Paenibacillus sp. KCOM 3021 (= ChDC PVNT-B20).</title>
        <authorList>
            <person name="Kook J.-K."/>
            <person name="Park S.-N."/>
            <person name="Lim Y.K."/>
        </authorList>
    </citation>
    <scope>NUCLEOTIDE SEQUENCE [LARGE SCALE GENOMIC DNA]</scope>
    <source>
        <strain evidence="1 2">KCOM 3021</strain>
    </source>
</reference>
<evidence type="ECO:0000313" key="1">
    <source>
        <dbReference type="EMBL" id="RRJ67623.1"/>
    </source>
</evidence>
<comment type="caution">
    <text evidence="1">The sequence shown here is derived from an EMBL/GenBank/DDBJ whole genome shotgun (WGS) entry which is preliminary data.</text>
</comment>
<evidence type="ECO:0000313" key="2">
    <source>
        <dbReference type="Proteomes" id="UP000267017"/>
    </source>
</evidence>
<dbReference type="OrthoDB" id="18359at2"/>
<gene>
    <name evidence="1" type="ORF">EHV15_16835</name>
</gene>
<dbReference type="InterPro" id="IPR010602">
    <property type="entry name" value="DUF1186"/>
</dbReference>
<proteinExistence type="predicted"/>
<dbReference type="AlphaFoldDB" id="A0A3P3UGW5"/>
<sequence>MQTVFLLPECADRGQALKAIVTLVFDHQLTREFAIDYMKQLLNGRLSDTPYYLNAEIMSCSSDLYPLQVYEDINQLYESGELEKNYIDFSITAQTFSPFSHSPGALFFG</sequence>
<organism evidence="1 2">
    <name type="scientific">Paenibacillus oralis</name>
    <dbReference type="NCBI Taxonomy" id="2490856"/>
    <lineage>
        <taxon>Bacteria</taxon>
        <taxon>Bacillati</taxon>
        <taxon>Bacillota</taxon>
        <taxon>Bacilli</taxon>
        <taxon>Bacillales</taxon>
        <taxon>Paenibacillaceae</taxon>
        <taxon>Paenibacillus</taxon>
    </lineage>
</organism>
<keyword evidence="2" id="KW-1185">Reference proteome</keyword>
<dbReference type="EMBL" id="RRCN01000001">
    <property type="protein sequence ID" value="RRJ67623.1"/>
    <property type="molecule type" value="Genomic_DNA"/>
</dbReference>